<evidence type="ECO:0000313" key="2">
    <source>
        <dbReference type="Proteomes" id="UP000295701"/>
    </source>
</evidence>
<gene>
    <name evidence="1" type="ORF">E2L08_10300</name>
</gene>
<dbReference type="RefSeq" id="WP_133396995.1">
    <property type="nucleotide sequence ID" value="NZ_SNAA01000010.1"/>
</dbReference>
<name>A0A4R6A9N4_9RHOB</name>
<comment type="caution">
    <text evidence="1">The sequence shown here is derived from an EMBL/GenBank/DDBJ whole genome shotgun (WGS) entry which is preliminary data.</text>
</comment>
<organism evidence="1 2">
    <name type="scientific">Palleronia sediminis</name>
    <dbReference type="NCBI Taxonomy" id="2547833"/>
    <lineage>
        <taxon>Bacteria</taxon>
        <taxon>Pseudomonadati</taxon>
        <taxon>Pseudomonadota</taxon>
        <taxon>Alphaproteobacteria</taxon>
        <taxon>Rhodobacterales</taxon>
        <taxon>Roseobacteraceae</taxon>
        <taxon>Palleronia</taxon>
    </lineage>
</organism>
<dbReference type="Proteomes" id="UP000295701">
    <property type="component" value="Unassembled WGS sequence"/>
</dbReference>
<keyword evidence="2" id="KW-1185">Reference proteome</keyword>
<dbReference type="OrthoDB" id="6888424at2"/>
<accession>A0A4R6A9N4</accession>
<sequence length="183" mass="19799">MSGYRYTARDLLAGREDYFYSPLEGPGFLADWAASRAAVLNALPEAPPAGAPHPAPPLPDGTAPIETRDLLGALAAAPDPVWIDRLVQRFEVGKRIHARYDARLRKGAGPVDDLTLYARFAAILAANDPVGRLPRLNALLKLCDLVCSQPAGARSRVAGDLRAALQAERMALATLIEREREHE</sequence>
<proteinExistence type="predicted"/>
<reference evidence="1 2" key="1">
    <citation type="submission" date="2019-03" db="EMBL/GenBank/DDBJ databases">
        <title>Primorskyibacter sp. SS33 isolated from sediments.</title>
        <authorList>
            <person name="Xunke S."/>
        </authorList>
    </citation>
    <scope>NUCLEOTIDE SEQUENCE [LARGE SCALE GENOMIC DNA]</scope>
    <source>
        <strain evidence="1 2">SS33</strain>
    </source>
</reference>
<dbReference type="EMBL" id="SNAA01000010">
    <property type="protein sequence ID" value="TDL79404.1"/>
    <property type="molecule type" value="Genomic_DNA"/>
</dbReference>
<evidence type="ECO:0000313" key="1">
    <source>
        <dbReference type="EMBL" id="TDL79404.1"/>
    </source>
</evidence>
<dbReference type="AlphaFoldDB" id="A0A4R6A9N4"/>
<protein>
    <submittedName>
        <fullName evidence="1">Uncharacterized protein</fullName>
    </submittedName>
</protein>